<organism evidence="1 2">
    <name type="scientific">Lentzea flava</name>
    <dbReference type="NCBI Taxonomy" id="103732"/>
    <lineage>
        <taxon>Bacteria</taxon>
        <taxon>Bacillati</taxon>
        <taxon>Actinomycetota</taxon>
        <taxon>Actinomycetes</taxon>
        <taxon>Pseudonocardiales</taxon>
        <taxon>Pseudonocardiaceae</taxon>
        <taxon>Lentzea</taxon>
    </lineage>
</organism>
<evidence type="ECO:0000313" key="2">
    <source>
        <dbReference type="Proteomes" id="UP000649573"/>
    </source>
</evidence>
<dbReference type="EMBL" id="BMRE01000083">
    <property type="protein sequence ID" value="GGU83000.1"/>
    <property type="molecule type" value="Genomic_DNA"/>
</dbReference>
<gene>
    <name evidence="1" type="ORF">GCM10010178_86830</name>
</gene>
<reference evidence="2" key="1">
    <citation type="journal article" date="2019" name="Int. J. Syst. Evol. Microbiol.">
        <title>The Global Catalogue of Microorganisms (GCM) 10K type strain sequencing project: providing services to taxonomists for standard genome sequencing and annotation.</title>
        <authorList>
            <consortium name="The Broad Institute Genomics Platform"/>
            <consortium name="The Broad Institute Genome Sequencing Center for Infectious Disease"/>
            <person name="Wu L."/>
            <person name="Ma J."/>
        </authorList>
    </citation>
    <scope>NUCLEOTIDE SEQUENCE [LARGE SCALE GENOMIC DNA]</scope>
    <source>
        <strain evidence="2">JCM 3296</strain>
    </source>
</reference>
<name>A0ABQ2VEH7_9PSEU</name>
<comment type="caution">
    <text evidence="1">The sequence shown here is derived from an EMBL/GenBank/DDBJ whole genome shotgun (WGS) entry which is preliminary data.</text>
</comment>
<accession>A0ABQ2VEH7</accession>
<keyword evidence="2" id="KW-1185">Reference proteome</keyword>
<proteinExistence type="predicted"/>
<protein>
    <submittedName>
        <fullName evidence="1">Uncharacterized protein</fullName>
    </submittedName>
</protein>
<sequence length="45" mass="4645">MSTGRTTTGSALVSARSLLRGKIAPNLVGRSVTASMATTYAETMK</sequence>
<evidence type="ECO:0000313" key="1">
    <source>
        <dbReference type="EMBL" id="GGU83000.1"/>
    </source>
</evidence>
<dbReference type="Proteomes" id="UP000649573">
    <property type="component" value="Unassembled WGS sequence"/>
</dbReference>